<feature type="transmembrane region" description="Helical" evidence="6">
    <location>
        <begin position="216"/>
        <end position="237"/>
    </location>
</feature>
<protein>
    <recommendedName>
        <fullName evidence="6">Choline transporter-like protein</fullName>
    </recommendedName>
</protein>
<feature type="transmembrane region" description="Helical" evidence="6">
    <location>
        <begin position="147"/>
        <end position="165"/>
    </location>
</feature>
<feature type="compositionally biased region" description="Basic and acidic residues" evidence="7">
    <location>
        <begin position="564"/>
        <end position="575"/>
    </location>
</feature>
<name>A0A7J8BH69_ROUAE</name>
<dbReference type="Proteomes" id="UP000593571">
    <property type="component" value="Unassembled WGS sequence"/>
</dbReference>
<feature type="transmembrane region" description="Helical" evidence="6">
    <location>
        <begin position="266"/>
        <end position="292"/>
    </location>
</feature>
<organism evidence="8 9">
    <name type="scientific">Rousettus aegyptiacus</name>
    <name type="common">Egyptian fruit bat</name>
    <name type="synonym">Pteropus aegyptiacus</name>
    <dbReference type="NCBI Taxonomy" id="9407"/>
    <lineage>
        <taxon>Eukaryota</taxon>
        <taxon>Metazoa</taxon>
        <taxon>Chordata</taxon>
        <taxon>Craniata</taxon>
        <taxon>Vertebrata</taxon>
        <taxon>Euteleostomi</taxon>
        <taxon>Mammalia</taxon>
        <taxon>Eutheria</taxon>
        <taxon>Laurasiatheria</taxon>
        <taxon>Chiroptera</taxon>
        <taxon>Yinpterochiroptera</taxon>
        <taxon>Pteropodoidea</taxon>
        <taxon>Pteropodidae</taxon>
        <taxon>Rousettinae</taxon>
        <taxon>Rousettus</taxon>
    </lineage>
</organism>
<keyword evidence="4 6" id="KW-1133">Transmembrane helix</keyword>
<dbReference type="GO" id="GO:0005886">
    <property type="term" value="C:plasma membrane"/>
    <property type="evidence" value="ECO:0007669"/>
    <property type="project" value="UniProtKB-SubCell"/>
</dbReference>
<keyword evidence="5 6" id="KW-0472">Membrane</keyword>
<comment type="function">
    <text evidence="6">Choline transporter.</text>
</comment>
<feature type="transmembrane region" description="Helical" evidence="6">
    <location>
        <begin position="493"/>
        <end position="511"/>
    </location>
</feature>
<comment type="caution">
    <text evidence="8">The sequence shown here is derived from an EMBL/GenBank/DDBJ whole genome shotgun (WGS) entry which is preliminary data.</text>
</comment>
<feature type="transmembrane region" description="Helical" evidence="6">
    <location>
        <begin position="466"/>
        <end position="487"/>
    </location>
</feature>
<dbReference type="AlphaFoldDB" id="A0A7J8BH69"/>
<reference evidence="8 9" key="1">
    <citation type="journal article" date="2020" name="Nature">
        <title>Six reference-quality genomes reveal evolution of bat adaptations.</title>
        <authorList>
            <person name="Jebb D."/>
            <person name="Huang Z."/>
            <person name="Pippel M."/>
            <person name="Hughes G.M."/>
            <person name="Lavrichenko K."/>
            <person name="Devanna P."/>
            <person name="Winkler S."/>
            <person name="Jermiin L.S."/>
            <person name="Skirmuntt E.C."/>
            <person name="Katzourakis A."/>
            <person name="Burkitt-Gray L."/>
            <person name="Ray D.A."/>
            <person name="Sullivan K.A.M."/>
            <person name="Roscito J.G."/>
            <person name="Kirilenko B.M."/>
            <person name="Davalos L.M."/>
            <person name="Corthals A.P."/>
            <person name="Power M.L."/>
            <person name="Jones G."/>
            <person name="Ransome R.D."/>
            <person name="Dechmann D.K.N."/>
            <person name="Locatelli A.G."/>
            <person name="Puechmaille S.J."/>
            <person name="Fedrigo O."/>
            <person name="Jarvis E.D."/>
            <person name="Hiller M."/>
            <person name="Vernes S.C."/>
            <person name="Myers E.W."/>
            <person name="Teeling E.C."/>
        </authorList>
    </citation>
    <scope>NUCLEOTIDE SEQUENCE [LARGE SCALE GENOMIC DNA]</scope>
    <source>
        <strain evidence="8">MRouAeg1</strain>
        <tissue evidence="8">Muscle</tissue>
    </source>
</reference>
<dbReference type="PANTHER" id="PTHR12385:SF13">
    <property type="entry name" value="CHOLINE TRANSPORTER-LIKE PROTEIN 3"/>
    <property type="match status" value="1"/>
</dbReference>
<keyword evidence="3 6" id="KW-0812">Transmembrane</keyword>
<evidence type="ECO:0000256" key="6">
    <source>
        <dbReference type="RuleBase" id="RU368066"/>
    </source>
</evidence>
<evidence type="ECO:0000256" key="2">
    <source>
        <dbReference type="ARBA" id="ARBA00007168"/>
    </source>
</evidence>
<dbReference type="Pfam" id="PF04515">
    <property type="entry name" value="Choline_transpo"/>
    <property type="match status" value="1"/>
</dbReference>
<proteinExistence type="inferred from homology"/>
<accession>A0A7J8BH69</accession>
<evidence type="ECO:0000313" key="8">
    <source>
        <dbReference type="EMBL" id="KAF6398042.1"/>
    </source>
</evidence>
<evidence type="ECO:0000313" key="9">
    <source>
        <dbReference type="Proteomes" id="UP000593571"/>
    </source>
</evidence>
<comment type="similarity">
    <text evidence="2 6">Belongs to the CTL (choline transporter-like) family.</text>
</comment>
<evidence type="ECO:0000256" key="1">
    <source>
        <dbReference type="ARBA" id="ARBA00004141"/>
    </source>
</evidence>
<dbReference type="EMBL" id="JACASE010000017">
    <property type="protein sequence ID" value="KAF6398042.1"/>
    <property type="molecule type" value="Genomic_DNA"/>
</dbReference>
<sequence>MFITGYSVAAGATGRLLFGYDSFGNVCGKKNSPIEGAPLSGQDMTLKKHVFFMNSCNLQVKDGRLGSTALWSFLCVYSLSSSNYTQNPNTDSLCPRLPVPPSKSFPLFNRCIPQTPECYSLFASVLINDVDTLHRILSGIMSGRDTILGLCTLALALSLAMMFTFRFVTTFLVHTFIALVVLGLLFVCSVLWWLYHDYTNDLSIALDTEWENMTCLLGFAVVATVLTAVLLILIFVLRKRMKLAVEIFRVTNKAISSSPFLLFQPLWTFTILIFFWVLWVAVLLSLGTAGAAQVIEGGQVEYKPLWGIRYMWWYHLIGLVWTSEFILACQQMTVAGAVVTSYFNRNQNDPPDRPILSSLTILFCYHQGTVIKGSFLITMVRIPRTVLMYVYSTLKDKQQSAWSKCVFRCCFCCFCCLDKCLHHVSQNAYTTTAINGTDFCTSAKDALKLLSKNSSHFTSVNCFGDFIIFLGKVLVVCFTVFGGLMAFNYHRALQVWAIPLLLVAFFAYLVAHSFLSVFETVLDALFLCFAVDLETNDGSSEKPYFMDQEILSFIKKTNKLNDSRAQRDKNLRNEEGTEGTELRPIVR</sequence>
<feature type="transmembrane region" description="Helical" evidence="6">
    <location>
        <begin position="313"/>
        <end position="343"/>
    </location>
</feature>
<evidence type="ECO:0000256" key="5">
    <source>
        <dbReference type="ARBA" id="ARBA00023136"/>
    </source>
</evidence>
<feature type="region of interest" description="Disordered" evidence="7">
    <location>
        <begin position="564"/>
        <end position="587"/>
    </location>
</feature>
<comment type="subcellular location">
    <subcellularLocation>
        <location evidence="6">Cell membrane</location>
        <topology evidence="6">Multi-pass membrane protein</topology>
    </subcellularLocation>
    <subcellularLocation>
        <location evidence="1">Membrane</location>
        <topology evidence="1">Multi-pass membrane protein</topology>
    </subcellularLocation>
</comment>
<feature type="transmembrane region" description="Helical" evidence="6">
    <location>
        <begin position="355"/>
        <end position="378"/>
    </location>
</feature>
<keyword evidence="9" id="KW-1185">Reference proteome</keyword>
<dbReference type="PANTHER" id="PTHR12385">
    <property type="entry name" value="CHOLINE TRANSPORTER-LIKE (SLC FAMILY 44)"/>
    <property type="match status" value="1"/>
</dbReference>
<dbReference type="GO" id="GO:0015101">
    <property type="term" value="F:organic cation transmembrane transporter activity"/>
    <property type="evidence" value="ECO:0007669"/>
    <property type="project" value="UniProtKB-ARBA"/>
</dbReference>
<evidence type="ECO:0000256" key="7">
    <source>
        <dbReference type="SAM" id="MobiDB-lite"/>
    </source>
</evidence>
<evidence type="ECO:0000256" key="3">
    <source>
        <dbReference type="ARBA" id="ARBA00022692"/>
    </source>
</evidence>
<evidence type="ECO:0000256" key="4">
    <source>
        <dbReference type="ARBA" id="ARBA00022989"/>
    </source>
</evidence>
<gene>
    <name evidence="8" type="ORF">HJG63_017913</name>
</gene>
<feature type="transmembrane region" description="Helical" evidence="6">
    <location>
        <begin position="171"/>
        <end position="195"/>
    </location>
</feature>
<dbReference type="InterPro" id="IPR007603">
    <property type="entry name" value="Choline_transptr-like"/>
</dbReference>